<reference evidence="4" key="1">
    <citation type="journal article" date="2019" name="Int. J. Syst. Evol. Microbiol.">
        <title>The Global Catalogue of Microorganisms (GCM) 10K type strain sequencing project: providing services to taxonomists for standard genome sequencing and annotation.</title>
        <authorList>
            <consortium name="The Broad Institute Genomics Platform"/>
            <consortium name="The Broad Institute Genome Sequencing Center for Infectious Disease"/>
            <person name="Wu L."/>
            <person name="Ma J."/>
        </authorList>
    </citation>
    <scope>NUCLEOTIDE SEQUENCE [LARGE SCALE GENOMIC DNA]</scope>
    <source>
        <strain evidence="4">JCM 15614</strain>
    </source>
</reference>
<sequence length="167" mass="17388">MIVGALGRGPFPRAVHAPAGRRSGGPAGTARGGGAQVSEDRPPEGGVYEWYQRGLRLLDDGHPQAAATLLVRAAEAEPQSRSILEALARAQYDAGRYDDAVQSFTTLTAMNPTDDYAQFGLGLAASRAGDLALAAEHLALAVAMRPDLGHYARALRGVRARQAAGSA</sequence>
<keyword evidence="1" id="KW-0802">TPR repeat</keyword>
<feature type="repeat" description="TPR" evidence="1">
    <location>
        <begin position="81"/>
        <end position="114"/>
    </location>
</feature>
<evidence type="ECO:0000256" key="1">
    <source>
        <dbReference type="PROSITE-ProRule" id="PRU00339"/>
    </source>
</evidence>
<evidence type="ECO:0000313" key="4">
    <source>
        <dbReference type="Proteomes" id="UP001499924"/>
    </source>
</evidence>
<name>A0ABP6P6K9_9ACTN</name>
<feature type="region of interest" description="Disordered" evidence="2">
    <location>
        <begin position="1"/>
        <end position="45"/>
    </location>
</feature>
<keyword evidence="4" id="KW-1185">Reference proteome</keyword>
<evidence type="ECO:0000313" key="3">
    <source>
        <dbReference type="EMBL" id="GAA3166722.1"/>
    </source>
</evidence>
<proteinExistence type="predicted"/>
<accession>A0ABP6P6K9</accession>
<comment type="caution">
    <text evidence="3">The sequence shown here is derived from an EMBL/GenBank/DDBJ whole genome shotgun (WGS) entry which is preliminary data.</text>
</comment>
<dbReference type="SUPFAM" id="SSF48452">
    <property type="entry name" value="TPR-like"/>
    <property type="match status" value="1"/>
</dbReference>
<dbReference type="Proteomes" id="UP001499924">
    <property type="component" value="Unassembled WGS sequence"/>
</dbReference>
<evidence type="ECO:0008006" key="5">
    <source>
        <dbReference type="Google" id="ProtNLM"/>
    </source>
</evidence>
<dbReference type="InterPro" id="IPR011990">
    <property type="entry name" value="TPR-like_helical_dom_sf"/>
</dbReference>
<evidence type="ECO:0000256" key="2">
    <source>
        <dbReference type="SAM" id="MobiDB-lite"/>
    </source>
</evidence>
<dbReference type="EMBL" id="BAAAVV010000004">
    <property type="protein sequence ID" value="GAA3166722.1"/>
    <property type="molecule type" value="Genomic_DNA"/>
</dbReference>
<protein>
    <recommendedName>
        <fullName evidence="5">Tetratricopeptide repeat-containing protein</fullName>
    </recommendedName>
</protein>
<dbReference type="Gene3D" id="1.25.40.10">
    <property type="entry name" value="Tetratricopeptide repeat domain"/>
    <property type="match status" value="1"/>
</dbReference>
<organism evidence="3 4">
    <name type="scientific">Blastococcus jejuensis</name>
    <dbReference type="NCBI Taxonomy" id="351224"/>
    <lineage>
        <taxon>Bacteria</taxon>
        <taxon>Bacillati</taxon>
        <taxon>Actinomycetota</taxon>
        <taxon>Actinomycetes</taxon>
        <taxon>Geodermatophilales</taxon>
        <taxon>Geodermatophilaceae</taxon>
        <taxon>Blastococcus</taxon>
    </lineage>
</organism>
<gene>
    <name evidence="3" type="ORF">GCM10010531_19180</name>
</gene>
<dbReference type="PROSITE" id="PS50005">
    <property type="entry name" value="TPR"/>
    <property type="match status" value="1"/>
</dbReference>
<dbReference type="Pfam" id="PF13432">
    <property type="entry name" value="TPR_16"/>
    <property type="match status" value="1"/>
</dbReference>
<feature type="compositionally biased region" description="Gly residues" evidence="2">
    <location>
        <begin position="22"/>
        <end position="35"/>
    </location>
</feature>
<dbReference type="InterPro" id="IPR019734">
    <property type="entry name" value="TPR_rpt"/>
</dbReference>